<dbReference type="AlphaFoldDB" id="A0A9D9N8I1"/>
<reference evidence="2" key="1">
    <citation type="submission" date="2020-10" db="EMBL/GenBank/DDBJ databases">
        <authorList>
            <person name="Gilroy R."/>
        </authorList>
    </citation>
    <scope>NUCLEOTIDE SEQUENCE</scope>
    <source>
        <strain evidence="2">10037</strain>
    </source>
</reference>
<reference evidence="2" key="2">
    <citation type="journal article" date="2021" name="PeerJ">
        <title>Extensive microbial diversity within the chicken gut microbiome revealed by metagenomics and culture.</title>
        <authorList>
            <person name="Gilroy R."/>
            <person name="Ravi A."/>
            <person name="Getino M."/>
            <person name="Pursley I."/>
            <person name="Horton D.L."/>
            <person name="Alikhan N.F."/>
            <person name="Baker D."/>
            <person name="Gharbi K."/>
            <person name="Hall N."/>
            <person name="Watson M."/>
            <person name="Adriaenssens E.M."/>
            <person name="Foster-Nyarko E."/>
            <person name="Jarju S."/>
            <person name="Secka A."/>
            <person name="Antonio M."/>
            <person name="Oren A."/>
            <person name="Chaudhuri R.R."/>
            <person name="La Ragione R."/>
            <person name="Hildebrand F."/>
            <person name="Pallen M.J."/>
        </authorList>
    </citation>
    <scope>NUCLEOTIDE SEQUENCE</scope>
    <source>
        <strain evidence="2">10037</strain>
    </source>
</reference>
<sequence length="237" mass="26335">MKKRFAIIALGACSVLLSIYGCEQESVIEKEDPVLSAAPASLEVPVEGGEFLVSVECNLESWEMGTEQEWITLEKLNDMTIKLTVSENPAEQPYRTGTVNIMSPEVEGLSSSIIISQQEGYTLEGDWKALAIYDKSSNSDTWDLANDYVSLGIDAHYIMDLQENKLTMTVNMENVEPLEQIFDIVSYEPGGSFTVSSEEEEAQYDISLLDSDNLEFIGYSSFLDTYSKIVCVRADAQ</sequence>
<dbReference type="Pfam" id="PF13004">
    <property type="entry name" value="BACON"/>
    <property type="match status" value="1"/>
</dbReference>
<dbReference type="PROSITE" id="PS51257">
    <property type="entry name" value="PROKAR_LIPOPROTEIN"/>
    <property type="match status" value="1"/>
</dbReference>
<dbReference type="CDD" id="cd14948">
    <property type="entry name" value="BACON"/>
    <property type="match status" value="1"/>
</dbReference>
<dbReference type="EMBL" id="JADIME010000006">
    <property type="protein sequence ID" value="MBO8464448.1"/>
    <property type="molecule type" value="Genomic_DNA"/>
</dbReference>
<evidence type="ECO:0000313" key="3">
    <source>
        <dbReference type="Proteomes" id="UP000823597"/>
    </source>
</evidence>
<evidence type="ECO:0000313" key="2">
    <source>
        <dbReference type="EMBL" id="MBO8464448.1"/>
    </source>
</evidence>
<comment type="caution">
    <text evidence="2">The sequence shown here is derived from an EMBL/GenBank/DDBJ whole genome shotgun (WGS) entry which is preliminary data.</text>
</comment>
<dbReference type="InterPro" id="IPR013783">
    <property type="entry name" value="Ig-like_fold"/>
</dbReference>
<gene>
    <name evidence="2" type="ORF">IAB93_00445</name>
</gene>
<evidence type="ECO:0000259" key="1">
    <source>
        <dbReference type="Pfam" id="PF13004"/>
    </source>
</evidence>
<dbReference type="InterPro" id="IPR024361">
    <property type="entry name" value="BACON"/>
</dbReference>
<dbReference type="Gene3D" id="2.60.40.10">
    <property type="entry name" value="Immunoglobulins"/>
    <property type="match status" value="1"/>
</dbReference>
<name>A0A9D9N8I1_9BACT</name>
<accession>A0A9D9N8I1</accession>
<proteinExistence type="predicted"/>
<dbReference type="Proteomes" id="UP000823597">
    <property type="component" value="Unassembled WGS sequence"/>
</dbReference>
<feature type="domain" description="BACON" evidence="1">
    <location>
        <begin position="61"/>
        <end position="117"/>
    </location>
</feature>
<protein>
    <submittedName>
        <fullName evidence="2">BACON domain-containing protein</fullName>
    </submittedName>
</protein>
<organism evidence="2 3">
    <name type="scientific">Candidatus Merdivivens pullistercoris</name>
    <dbReference type="NCBI Taxonomy" id="2840873"/>
    <lineage>
        <taxon>Bacteria</taxon>
        <taxon>Pseudomonadati</taxon>
        <taxon>Bacteroidota</taxon>
        <taxon>Bacteroidia</taxon>
        <taxon>Bacteroidales</taxon>
        <taxon>Muribaculaceae</taxon>
        <taxon>Muribaculaceae incertae sedis</taxon>
        <taxon>Candidatus Merdivivens</taxon>
    </lineage>
</organism>